<keyword evidence="2 5" id="KW-0812">Transmembrane</keyword>
<reference evidence="6 7" key="1">
    <citation type="journal article" date="2014" name="Genome Biol. Evol.">
        <title>The secreted proteins of Achlya hypogyna and Thraustotheca clavata identify the ancestral oomycete secretome and reveal gene acquisitions by horizontal gene transfer.</title>
        <authorList>
            <person name="Misner I."/>
            <person name="Blouin N."/>
            <person name="Leonard G."/>
            <person name="Richards T.A."/>
            <person name="Lane C.E."/>
        </authorList>
    </citation>
    <scope>NUCLEOTIDE SEQUENCE [LARGE SCALE GENOMIC DNA]</scope>
    <source>
        <strain evidence="6 7">ATCC 48635</strain>
    </source>
</reference>
<keyword evidence="7" id="KW-1185">Reference proteome</keyword>
<proteinExistence type="predicted"/>
<comment type="caution">
    <text evidence="6">The sequence shown here is derived from an EMBL/GenBank/DDBJ whole genome shotgun (WGS) entry which is preliminary data.</text>
</comment>
<dbReference type="GO" id="GO:0016020">
    <property type="term" value="C:membrane"/>
    <property type="evidence" value="ECO:0007669"/>
    <property type="project" value="UniProtKB-SubCell"/>
</dbReference>
<feature type="transmembrane region" description="Helical" evidence="5">
    <location>
        <begin position="36"/>
        <end position="58"/>
    </location>
</feature>
<evidence type="ECO:0000256" key="3">
    <source>
        <dbReference type="ARBA" id="ARBA00022989"/>
    </source>
</evidence>
<feature type="non-terminal residue" evidence="6">
    <location>
        <position position="383"/>
    </location>
</feature>
<evidence type="ECO:0000256" key="5">
    <source>
        <dbReference type="SAM" id="Phobius"/>
    </source>
</evidence>
<dbReference type="STRING" id="1202772.A0A1V9YVF6"/>
<dbReference type="InterPro" id="IPR027359">
    <property type="entry name" value="Volt_channel_dom_sf"/>
</dbReference>
<feature type="transmembrane region" description="Helical" evidence="5">
    <location>
        <begin position="104"/>
        <end position="123"/>
    </location>
</feature>
<keyword evidence="4 5" id="KW-0472">Membrane</keyword>
<keyword evidence="6" id="KW-0547">Nucleotide-binding</keyword>
<dbReference type="GO" id="GO:0005524">
    <property type="term" value="F:ATP binding"/>
    <property type="evidence" value="ECO:0007669"/>
    <property type="project" value="UniProtKB-KW"/>
</dbReference>
<accession>A0A1V9YVF6</accession>
<name>A0A1V9YVF6_ACHHY</name>
<dbReference type="OrthoDB" id="10548071at2759"/>
<feature type="transmembrane region" description="Helical" evidence="5">
    <location>
        <begin position="286"/>
        <end position="309"/>
    </location>
</feature>
<evidence type="ECO:0000313" key="7">
    <source>
        <dbReference type="Proteomes" id="UP000243579"/>
    </source>
</evidence>
<evidence type="ECO:0000313" key="6">
    <source>
        <dbReference type="EMBL" id="OQR89550.1"/>
    </source>
</evidence>
<organism evidence="6 7">
    <name type="scientific">Achlya hypogyna</name>
    <name type="common">Oomycete</name>
    <name type="synonym">Protoachlya hypogyna</name>
    <dbReference type="NCBI Taxonomy" id="1202772"/>
    <lineage>
        <taxon>Eukaryota</taxon>
        <taxon>Sar</taxon>
        <taxon>Stramenopiles</taxon>
        <taxon>Oomycota</taxon>
        <taxon>Saprolegniomycetes</taxon>
        <taxon>Saprolegniales</taxon>
        <taxon>Achlyaceae</taxon>
        <taxon>Achlya</taxon>
    </lineage>
</organism>
<sequence>MPPVVTSFTELSSDASSLKPLPSIQRRLLQIVDTRGWHYTIMALLVVDFVANCLGVAATTTETYADISSYLRGASAGCLGCELLDMALRMLGMRSMLVKSPTNLGDMIVYILLLVTLACRFVFADDLSSAKILEDGFSDKWELYRKYKLDQVESYIAVGYCMLVTLRILLKPPARTYSKTLHRAPKPDRILIQSLRAAIRQLPHITAVAVEKMETDLQVLSGADDGWMLPELFMTFVERAYAHRPAGMTTAAFLTHFQQVQLAPVTTYGMREVMASTFRHWANERWLLVGTLFVVGVAAAIVPLLSYFLKILTDEAFPTYVNKRSTPVWDYVLGVPTGKDTLVITRAFHNDTADSNNERKILPFTAENQLYVGIIGVLGICVP</sequence>
<dbReference type="Proteomes" id="UP000243579">
    <property type="component" value="Unassembled WGS sequence"/>
</dbReference>
<protein>
    <submittedName>
        <fullName evidence="6">ATP-binding Cassette (ABC) Superfamily</fullName>
    </submittedName>
</protein>
<evidence type="ECO:0000256" key="2">
    <source>
        <dbReference type="ARBA" id="ARBA00022692"/>
    </source>
</evidence>
<gene>
    <name evidence="6" type="ORF">ACHHYP_06219</name>
</gene>
<dbReference type="AlphaFoldDB" id="A0A1V9YVF6"/>
<feature type="transmembrane region" description="Helical" evidence="5">
    <location>
        <begin position="152"/>
        <end position="170"/>
    </location>
</feature>
<dbReference type="Gene3D" id="1.20.120.350">
    <property type="entry name" value="Voltage-gated potassium channels. Chain C"/>
    <property type="match status" value="1"/>
</dbReference>
<comment type="subcellular location">
    <subcellularLocation>
        <location evidence="1">Membrane</location>
        <topology evidence="1">Multi-pass membrane protein</topology>
    </subcellularLocation>
</comment>
<evidence type="ECO:0000256" key="1">
    <source>
        <dbReference type="ARBA" id="ARBA00004141"/>
    </source>
</evidence>
<keyword evidence="6" id="KW-0067">ATP-binding</keyword>
<dbReference type="EMBL" id="JNBR01000790">
    <property type="protein sequence ID" value="OQR89550.1"/>
    <property type="molecule type" value="Genomic_DNA"/>
</dbReference>
<keyword evidence="3 5" id="KW-1133">Transmembrane helix</keyword>
<evidence type="ECO:0000256" key="4">
    <source>
        <dbReference type="ARBA" id="ARBA00023136"/>
    </source>
</evidence>